<evidence type="ECO:0000256" key="7">
    <source>
        <dbReference type="ARBA" id="ARBA00022723"/>
    </source>
</evidence>
<evidence type="ECO:0000256" key="13">
    <source>
        <dbReference type="ARBA" id="ARBA00023242"/>
    </source>
</evidence>
<dbReference type="PRINTS" id="PR00869">
    <property type="entry name" value="DNAPOLX"/>
</dbReference>
<dbReference type="CDD" id="cd00141">
    <property type="entry name" value="NT_POLXc"/>
    <property type="match status" value="1"/>
</dbReference>
<dbReference type="PRINTS" id="PR00870">
    <property type="entry name" value="DNAPOLXBETA"/>
</dbReference>
<keyword evidence="6 16" id="KW-0548">Nucleotidyltransferase</keyword>
<keyword evidence="4" id="KW-0237">DNA synthesis</keyword>
<gene>
    <name evidence="18" type="ORF">PHAECO_LOCUS2329</name>
</gene>
<evidence type="ECO:0000256" key="1">
    <source>
        <dbReference type="ARBA" id="ARBA00001946"/>
    </source>
</evidence>
<dbReference type="Pfam" id="PF14792">
    <property type="entry name" value="DNA_pol_B_palm"/>
    <property type="match status" value="1"/>
</dbReference>
<dbReference type="Gene3D" id="3.30.210.10">
    <property type="entry name" value="DNA polymerase, thumb domain"/>
    <property type="match status" value="1"/>
</dbReference>
<evidence type="ECO:0000256" key="14">
    <source>
        <dbReference type="ARBA" id="ARBA00049244"/>
    </source>
</evidence>
<comment type="cofactor">
    <cofactor evidence="1">
        <name>Mg(2+)</name>
        <dbReference type="ChEBI" id="CHEBI:18420"/>
    </cofactor>
</comment>
<dbReference type="InterPro" id="IPR028207">
    <property type="entry name" value="DNA_pol_B_palm_palm"/>
</dbReference>
<dbReference type="FunFam" id="3.30.210.10:FF:000002">
    <property type="entry name" value="DNA polymerase"/>
    <property type="match status" value="1"/>
</dbReference>
<dbReference type="InterPro" id="IPR018944">
    <property type="entry name" value="DNA_pol_lambd_fingers_domain"/>
</dbReference>
<dbReference type="InterPro" id="IPR010996">
    <property type="entry name" value="HHH_MUS81"/>
</dbReference>
<keyword evidence="3" id="KW-0963">Cytoplasm</keyword>
<dbReference type="EMBL" id="OU896717">
    <property type="protein sequence ID" value="CAH1118337.1"/>
    <property type="molecule type" value="Genomic_DNA"/>
</dbReference>
<accession>A0A9P0DEY6</accession>
<feature type="active site" description="Nucleophile; Schiff-base intermediate with DNA; for 5'-dRP lyase activity" evidence="15">
    <location>
        <position position="74"/>
    </location>
</feature>
<dbReference type="Gene3D" id="1.10.150.20">
    <property type="entry name" value="5' to 3' exonuclease, C-terminal subdomain"/>
    <property type="match status" value="1"/>
</dbReference>
<evidence type="ECO:0000256" key="15">
    <source>
        <dbReference type="PIRSR" id="PIRSR622312-50"/>
    </source>
</evidence>
<dbReference type="AlphaFoldDB" id="A0A9P0DEY6"/>
<evidence type="ECO:0000256" key="4">
    <source>
        <dbReference type="ARBA" id="ARBA00022634"/>
    </source>
</evidence>
<evidence type="ECO:0000256" key="3">
    <source>
        <dbReference type="ARBA" id="ARBA00022490"/>
    </source>
</evidence>
<keyword evidence="19" id="KW-1185">Reference proteome</keyword>
<keyword evidence="5 16" id="KW-0808">Transferase</keyword>
<keyword evidence="8 16" id="KW-0227">DNA damage</keyword>
<dbReference type="SUPFAM" id="SSF47802">
    <property type="entry name" value="DNA polymerase beta, N-terminal domain-like"/>
    <property type="match status" value="1"/>
</dbReference>
<dbReference type="GO" id="GO:0006303">
    <property type="term" value="P:double-strand break repair via nonhomologous end joining"/>
    <property type="evidence" value="ECO:0007669"/>
    <property type="project" value="TreeGrafter"/>
</dbReference>
<comment type="similarity">
    <text evidence="16">Belongs to the DNA polymerase type-X family.</text>
</comment>
<proteinExistence type="inferred from homology"/>
<evidence type="ECO:0000256" key="5">
    <source>
        <dbReference type="ARBA" id="ARBA00022679"/>
    </source>
</evidence>
<reference evidence="18" key="2">
    <citation type="submission" date="2022-10" db="EMBL/GenBank/DDBJ databases">
        <authorList>
            <consortium name="ENA_rothamsted_submissions"/>
            <consortium name="culmorum"/>
            <person name="King R."/>
        </authorList>
    </citation>
    <scope>NUCLEOTIDE SEQUENCE</scope>
</reference>
<evidence type="ECO:0000256" key="6">
    <source>
        <dbReference type="ARBA" id="ARBA00022695"/>
    </source>
</evidence>
<reference evidence="18" key="1">
    <citation type="submission" date="2022-01" db="EMBL/GenBank/DDBJ databases">
        <authorList>
            <person name="King R."/>
        </authorList>
    </citation>
    <scope>NUCLEOTIDE SEQUENCE</scope>
</reference>
<keyword evidence="11" id="KW-0238">DNA-binding</keyword>
<dbReference type="InterPro" id="IPR043519">
    <property type="entry name" value="NT_sf"/>
</dbReference>
<dbReference type="Pfam" id="PF14791">
    <property type="entry name" value="DNA_pol_B_thumb"/>
    <property type="match status" value="1"/>
</dbReference>
<sequence length="335" mass="37728">MSKRKAPSSADNPNHDLCELFNELADYEKNVTRDIFKHNAYRKAATVLALHPTGIKSGDEAKQLKGIGDKISKKIDEFLATGKLKKLESINSDSKNTAINLLTRVSGIGPAKAYTLVNEGITTLEDLRKHTDKLTHHQNIGLKYFEDFEKKIPREEIEQIEKIIIKAVKELDPKFVVTICGSYRRGKPESGDIDTLITLPSFTSDKVDKKQKNKMLGNIVTALEKCGLITDTLSLGETKFMGACKVDSDHPTRRLDIRFTPHDQYYCSILYFTGSDMFNKAMRAHALENGFTLNEYTLRPIGSTGVPGESVDVSSEKDIFDFIDYPYREPKDRNN</sequence>
<evidence type="ECO:0000256" key="9">
    <source>
        <dbReference type="ARBA" id="ARBA00022842"/>
    </source>
</evidence>
<dbReference type="InterPro" id="IPR027421">
    <property type="entry name" value="DNA_pol_lamdba_lyase_dom_sf"/>
</dbReference>
<dbReference type="GO" id="GO:0006284">
    <property type="term" value="P:base-excision repair"/>
    <property type="evidence" value="ECO:0007669"/>
    <property type="project" value="TreeGrafter"/>
</dbReference>
<protein>
    <recommendedName>
        <fullName evidence="16">DNA polymerase</fullName>
        <ecNumber evidence="16">2.7.7.7</ecNumber>
    </recommendedName>
</protein>
<dbReference type="FunFam" id="1.10.150.110:FF:000005">
    <property type="entry name" value="DNA polymerase POL4"/>
    <property type="match status" value="1"/>
</dbReference>
<dbReference type="InterPro" id="IPR029398">
    <property type="entry name" value="PolB_thumb"/>
</dbReference>
<evidence type="ECO:0000256" key="8">
    <source>
        <dbReference type="ARBA" id="ARBA00022763"/>
    </source>
</evidence>
<dbReference type="SUPFAM" id="SSF81585">
    <property type="entry name" value="PsbU/PolX domain-like"/>
    <property type="match status" value="1"/>
</dbReference>
<dbReference type="PANTHER" id="PTHR11276">
    <property type="entry name" value="DNA POLYMERASE TYPE-X FAMILY MEMBER"/>
    <property type="match status" value="1"/>
</dbReference>
<dbReference type="EC" id="2.7.7.7" evidence="16"/>
<comment type="subcellular location">
    <subcellularLocation>
        <location evidence="2 16">Nucleus</location>
    </subcellularLocation>
</comment>
<dbReference type="GO" id="GO:0005634">
    <property type="term" value="C:nucleus"/>
    <property type="evidence" value="ECO:0007669"/>
    <property type="project" value="UniProtKB-SubCell"/>
</dbReference>
<name>A0A9P0DEY6_PHACE</name>
<dbReference type="SUPFAM" id="SSF81301">
    <property type="entry name" value="Nucleotidyltransferase"/>
    <property type="match status" value="1"/>
</dbReference>
<dbReference type="Gene3D" id="3.30.460.10">
    <property type="entry name" value="Beta Polymerase, domain 2"/>
    <property type="match status" value="1"/>
</dbReference>
<evidence type="ECO:0000256" key="10">
    <source>
        <dbReference type="ARBA" id="ARBA00022932"/>
    </source>
</evidence>
<evidence type="ECO:0000259" key="17">
    <source>
        <dbReference type="SMART" id="SM00483"/>
    </source>
</evidence>
<dbReference type="InterPro" id="IPR002008">
    <property type="entry name" value="DNA_pol_X_beta-like"/>
</dbReference>
<evidence type="ECO:0000256" key="12">
    <source>
        <dbReference type="ARBA" id="ARBA00023204"/>
    </source>
</evidence>
<dbReference type="PANTHER" id="PTHR11276:SF42">
    <property type="entry name" value="DNA POLYMERASE BETA"/>
    <property type="match status" value="1"/>
</dbReference>
<comment type="catalytic activity">
    <reaction evidence="14 16">
        <text>DNA(n) + a 2'-deoxyribonucleoside 5'-triphosphate = DNA(n+1) + diphosphate</text>
        <dbReference type="Rhea" id="RHEA:22508"/>
        <dbReference type="Rhea" id="RHEA-COMP:17339"/>
        <dbReference type="Rhea" id="RHEA-COMP:17340"/>
        <dbReference type="ChEBI" id="CHEBI:33019"/>
        <dbReference type="ChEBI" id="CHEBI:61560"/>
        <dbReference type="ChEBI" id="CHEBI:173112"/>
        <dbReference type="EC" id="2.7.7.7"/>
    </reaction>
</comment>
<dbReference type="SMART" id="SM00483">
    <property type="entry name" value="POLXc"/>
    <property type="match status" value="1"/>
</dbReference>
<dbReference type="FunFam" id="1.10.150.20:FF:000026">
    <property type="entry name" value="DNA polymerase beta"/>
    <property type="match status" value="1"/>
</dbReference>
<organism evidence="18 19">
    <name type="scientific">Phaedon cochleariae</name>
    <name type="common">Mustard beetle</name>
    <dbReference type="NCBI Taxonomy" id="80249"/>
    <lineage>
        <taxon>Eukaryota</taxon>
        <taxon>Metazoa</taxon>
        <taxon>Ecdysozoa</taxon>
        <taxon>Arthropoda</taxon>
        <taxon>Hexapoda</taxon>
        <taxon>Insecta</taxon>
        <taxon>Pterygota</taxon>
        <taxon>Neoptera</taxon>
        <taxon>Endopterygota</taxon>
        <taxon>Coleoptera</taxon>
        <taxon>Polyphaga</taxon>
        <taxon>Cucujiformia</taxon>
        <taxon>Chrysomeloidea</taxon>
        <taxon>Chrysomelidae</taxon>
        <taxon>Chrysomelinae</taxon>
        <taxon>Chrysomelini</taxon>
        <taxon>Phaedon</taxon>
    </lineage>
</organism>
<evidence type="ECO:0000256" key="16">
    <source>
        <dbReference type="RuleBase" id="RU366014"/>
    </source>
</evidence>
<dbReference type="InterPro" id="IPR037160">
    <property type="entry name" value="DNA_Pol_thumb_sf"/>
</dbReference>
<dbReference type="Proteomes" id="UP001153737">
    <property type="component" value="Chromosome 11"/>
</dbReference>
<feature type="domain" description="DNA-directed DNA polymerase X" evidence="17">
    <location>
        <begin position="12"/>
        <end position="334"/>
    </location>
</feature>
<dbReference type="InterPro" id="IPR002054">
    <property type="entry name" value="DNA-dir_DNA_pol_X"/>
</dbReference>
<dbReference type="GO" id="GO:0003887">
    <property type="term" value="F:DNA-directed DNA polymerase activity"/>
    <property type="evidence" value="ECO:0007669"/>
    <property type="project" value="UniProtKB-UniRule"/>
</dbReference>
<keyword evidence="12 16" id="KW-0234">DNA repair</keyword>
<dbReference type="OrthoDB" id="205514at2759"/>
<keyword evidence="13 16" id="KW-0539">Nucleus</keyword>
<dbReference type="InterPro" id="IPR022312">
    <property type="entry name" value="DNA_pol_X"/>
</dbReference>
<evidence type="ECO:0000256" key="2">
    <source>
        <dbReference type="ARBA" id="ARBA00004123"/>
    </source>
</evidence>
<evidence type="ECO:0000313" key="19">
    <source>
        <dbReference type="Proteomes" id="UP001153737"/>
    </source>
</evidence>
<dbReference type="Gene3D" id="1.10.150.110">
    <property type="entry name" value="DNA polymerase beta, N-terminal domain-like"/>
    <property type="match status" value="1"/>
</dbReference>
<evidence type="ECO:0000313" key="18">
    <source>
        <dbReference type="EMBL" id="CAH1118337.1"/>
    </source>
</evidence>
<evidence type="ECO:0000256" key="11">
    <source>
        <dbReference type="ARBA" id="ARBA00023125"/>
    </source>
</evidence>
<keyword evidence="9" id="KW-0460">Magnesium</keyword>
<dbReference type="Pfam" id="PF14716">
    <property type="entry name" value="HHH_8"/>
    <property type="match status" value="1"/>
</dbReference>
<dbReference type="GO" id="GO:0046872">
    <property type="term" value="F:metal ion binding"/>
    <property type="evidence" value="ECO:0007669"/>
    <property type="project" value="UniProtKB-UniRule"/>
</dbReference>
<keyword evidence="10 16" id="KW-0239">DNA-directed DNA polymerase</keyword>
<keyword evidence="7" id="KW-0479">Metal-binding</keyword>
<dbReference type="Pfam" id="PF10391">
    <property type="entry name" value="DNA_pol_lambd_f"/>
    <property type="match status" value="1"/>
</dbReference>
<dbReference type="GO" id="GO:0003677">
    <property type="term" value="F:DNA binding"/>
    <property type="evidence" value="ECO:0007669"/>
    <property type="project" value="UniProtKB-UniRule"/>
</dbReference>
<comment type="function">
    <text evidence="16">DNA polymerase that functions in several pathways of DNA repair. Involved in base excision repair (BER) responsible for repair of lesions that give rise to abasic (AP) sites in DNA. Also contributes to DNA double-strand break repair by non-homologous end joining and homologous recombination. Has both template-dependent and template-independent (terminal transferase) DNA polymerase activities. Has also a 5'-deoxyribose-5-phosphate lyase (dRP lyase) activity.</text>
</comment>